<evidence type="ECO:0000313" key="7">
    <source>
        <dbReference type="Proteomes" id="UP000768567"/>
    </source>
</evidence>
<comment type="caution">
    <text evidence="4">Lacks conserved residue(s) required for the propagation of feature annotation.</text>
</comment>
<dbReference type="CDD" id="cd07208">
    <property type="entry name" value="Pat_hypo_Ecoli_yjju_like"/>
    <property type="match status" value="1"/>
</dbReference>
<dbReference type="InterPro" id="IPR045943">
    <property type="entry name" value="DUF6363"/>
</dbReference>
<evidence type="ECO:0000256" key="2">
    <source>
        <dbReference type="ARBA" id="ARBA00022963"/>
    </source>
</evidence>
<dbReference type="InterPro" id="IPR002641">
    <property type="entry name" value="PNPLA_dom"/>
</dbReference>
<evidence type="ECO:0000313" key="6">
    <source>
        <dbReference type="EMBL" id="MBE5037930.1"/>
    </source>
</evidence>
<feature type="short sequence motif" description="DGA/G" evidence="4">
    <location>
        <begin position="162"/>
        <end position="164"/>
    </location>
</feature>
<keyword evidence="1 4" id="KW-0378">Hydrolase</keyword>
<dbReference type="InterPro" id="IPR037483">
    <property type="entry name" value="YjjU-like"/>
</dbReference>
<protein>
    <submittedName>
        <fullName evidence="6">Patatin family protein</fullName>
    </submittedName>
</protein>
<evidence type="ECO:0000256" key="4">
    <source>
        <dbReference type="PROSITE-ProRule" id="PRU01161"/>
    </source>
</evidence>
<comment type="caution">
    <text evidence="6">The sequence shown here is derived from an EMBL/GenBank/DDBJ whole genome shotgun (WGS) entry which is preliminary data.</text>
</comment>
<feature type="active site" description="Nucleophile" evidence="4">
    <location>
        <position position="40"/>
    </location>
</feature>
<feature type="active site" description="Proton acceptor" evidence="4">
    <location>
        <position position="162"/>
    </location>
</feature>
<keyword evidence="2 4" id="KW-0442">Lipid degradation</keyword>
<dbReference type="Pfam" id="PF19890">
    <property type="entry name" value="DUF6363"/>
    <property type="match status" value="1"/>
</dbReference>
<dbReference type="PANTHER" id="PTHR14226">
    <property type="entry name" value="NEUROPATHY TARGET ESTERASE/SWISS CHEESE D.MELANOGASTER"/>
    <property type="match status" value="1"/>
</dbReference>
<sequence>MEQKLGLVLEGGAMRGLYTAGVLDAFLESGIHVDGVIGVSAGTVHGVSYLSGQHGRSIRYYEKYRSDKRFMGLYPLLTTGDIVDKQFCYHDIPWELDPFDDDAFQASGVPFYVTCTNVETGKAEYIRCDSMRKGDNMEYLRAGASMPLVSRIVEVGGKKLLDGGVADSIPLGAFRRMGYRKNIVVLTRAAGYRKKPAAILPFKMMYHDYPEFVNAMAHRHEVYNAELAAVEQGVADGDVFVLRPSVDLEVSRTEHSVKKLRELYELGRADTLSRLGELRRFCAK</sequence>
<accession>A0ABR9R568</accession>
<dbReference type="SUPFAM" id="SSF52151">
    <property type="entry name" value="FabD/lysophospholipase-like"/>
    <property type="match status" value="1"/>
</dbReference>
<proteinExistence type="predicted"/>
<organism evidence="6 7">
    <name type="scientific">Gemmiger gallinarum</name>
    <dbReference type="NCBI Taxonomy" id="2779354"/>
    <lineage>
        <taxon>Bacteria</taxon>
        <taxon>Bacillati</taxon>
        <taxon>Bacillota</taxon>
        <taxon>Clostridia</taxon>
        <taxon>Eubacteriales</taxon>
        <taxon>Gemmiger</taxon>
    </lineage>
</organism>
<reference evidence="6 7" key="1">
    <citation type="submission" date="2020-10" db="EMBL/GenBank/DDBJ databases">
        <title>ChiBAC.</title>
        <authorList>
            <person name="Zenner C."/>
            <person name="Hitch T.C.A."/>
            <person name="Clavel T."/>
        </authorList>
    </citation>
    <scope>NUCLEOTIDE SEQUENCE [LARGE SCALE GENOMIC DNA]</scope>
    <source>
        <strain evidence="6 7">DSM 109015</strain>
    </source>
</reference>
<dbReference type="PANTHER" id="PTHR14226:SF25">
    <property type="entry name" value="PHOSPHOESTERASE"/>
    <property type="match status" value="1"/>
</dbReference>
<dbReference type="EMBL" id="JADCKC010000002">
    <property type="protein sequence ID" value="MBE5037930.1"/>
    <property type="molecule type" value="Genomic_DNA"/>
</dbReference>
<dbReference type="Gene3D" id="3.40.1090.10">
    <property type="entry name" value="Cytosolic phospholipase A2 catalytic domain"/>
    <property type="match status" value="2"/>
</dbReference>
<dbReference type="PROSITE" id="PS51635">
    <property type="entry name" value="PNPLA"/>
    <property type="match status" value="1"/>
</dbReference>
<dbReference type="RefSeq" id="WP_193501633.1">
    <property type="nucleotide sequence ID" value="NZ_JADCKC010000002.1"/>
</dbReference>
<dbReference type="Pfam" id="PF01734">
    <property type="entry name" value="Patatin"/>
    <property type="match status" value="1"/>
</dbReference>
<evidence type="ECO:0000256" key="1">
    <source>
        <dbReference type="ARBA" id="ARBA00022801"/>
    </source>
</evidence>
<gene>
    <name evidence="6" type="ORF">INF35_09055</name>
</gene>
<dbReference type="Proteomes" id="UP000768567">
    <property type="component" value="Unassembled WGS sequence"/>
</dbReference>
<dbReference type="InterPro" id="IPR050301">
    <property type="entry name" value="NTE"/>
</dbReference>
<feature type="domain" description="PNPLA" evidence="5">
    <location>
        <begin position="7"/>
        <end position="175"/>
    </location>
</feature>
<name>A0ABR9R568_9FIRM</name>
<keyword evidence="7" id="KW-1185">Reference proteome</keyword>
<evidence type="ECO:0000256" key="3">
    <source>
        <dbReference type="ARBA" id="ARBA00023098"/>
    </source>
</evidence>
<dbReference type="InterPro" id="IPR016035">
    <property type="entry name" value="Acyl_Trfase/lysoPLipase"/>
</dbReference>
<keyword evidence="3 4" id="KW-0443">Lipid metabolism</keyword>
<feature type="short sequence motif" description="GXSXG" evidence="4">
    <location>
        <begin position="38"/>
        <end position="42"/>
    </location>
</feature>
<evidence type="ECO:0000259" key="5">
    <source>
        <dbReference type="PROSITE" id="PS51635"/>
    </source>
</evidence>